<reference evidence="3" key="1">
    <citation type="submission" date="2015-10" db="EMBL/GenBank/DDBJ databases">
        <title>Niche specialization of a soil ammonia-oxidizing archaeon, Candidatus Nitrosocosmicus oleophilus.</title>
        <authorList>
            <person name="Jung M.-Y."/>
            <person name="Rhee S.-K."/>
        </authorList>
    </citation>
    <scope>NUCLEOTIDE SEQUENCE [LARGE SCALE GENOMIC DNA]</scope>
    <source>
        <strain evidence="3">MY3</strain>
    </source>
</reference>
<evidence type="ECO:0008006" key="4">
    <source>
        <dbReference type="Google" id="ProtNLM"/>
    </source>
</evidence>
<accession>A0A654M5M7</accession>
<dbReference type="GeneID" id="60423539"/>
<proteinExistence type="predicted"/>
<feature type="transmembrane region" description="Helical" evidence="1">
    <location>
        <begin position="135"/>
        <end position="155"/>
    </location>
</feature>
<evidence type="ECO:0000256" key="1">
    <source>
        <dbReference type="SAM" id="Phobius"/>
    </source>
</evidence>
<keyword evidence="1" id="KW-0812">Transmembrane</keyword>
<sequence>MANESSYKKTLKYLIILMVLSIIVVDLSIILIPDEHFQHAVAIISLNIAGATATGLGIIAVVRHGISGSHGKSYLFLTIGIALWFAADLGILYSYFVLHVDEFERITVLDMLWYSGYLFLILHLISIIRTIRIRNLSVTITIISAIIIGSVIVNFGDFLPLRKSFIVGGEIDVAEINDELSNFAVTILYPILDLCLIVPSIIILSNIYRDYQHSVPWVLASLSLLVNAIADTGYTIDYLNGSASALPWDLFYIADFIIMSGALYWYNKYHITDHISKKNKRNEFIN</sequence>
<dbReference type="OrthoDB" id="10916at2157"/>
<dbReference type="EMBL" id="CP012850">
    <property type="protein sequence ID" value="ALI37929.1"/>
    <property type="molecule type" value="Genomic_DNA"/>
</dbReference>
<dbReference type="KEGG" id="taa:NMY3_03748"/>
<dbReference type="AlphaFoldDB" id="A0A654M5M7"/>
<gene>
    <name evidence="2" type="ORF">NMY3_03748</name>
</gene>
<name>A0A654M5M7_9ARCH</name>
<feature type="transmembrane region" description="Helical" evidence="1">
    <location>
        <begin position="214"/>
        <end position="230"/>
    </location>
</feature>
<feature type="transmembrane region" description="Helical" evidence="1">
    <location>
        <begin position="111"/>
        <end position="128"/>
    </location>
</feature>
<evidence type="ECO:0000313" key="2">
    <source>
        <dbReference type="EMBL" id="ALI37929.1"/>
    </source>
</evidence>
<dbReference type="RefSeq" id="WP_196816902.1">
    <property type="nucleotide sequence ID" value="NZ_CP012850.1"/>
</dbReference>
<evidence type="ECO:0000313" key="3">
    <source>
        <dbReference type="Proteomes" id="UP000058925"/>
    </source>
</evidence>
<feature type="transmembrane region" description="Helical" evidence="1">
    <location>
        <begin position="74"/>
        <end position="96"/>
    </location>
</feature>
<dbReference type="Proteomes" id="UP000058925">
    <property type="component" value="Chromosome"/>
</dbReference>
<feature type="transmembrane region" description="Helical" evidence="1">
    <location>
        <begin position="187"/>
        <end position="207"/>
    </location>
</feature>
<keyword evidence="3" id="KW-1185">Reference proteome</keyword>
<keyword evidence="1" id="KW-0472">Membrane</keyword>
<protein>
    <recommendedName>
        <fullName evidence="4">YhhN-like protein</fullName>
    </recommendedName>
</protein>
<feature type="transmembrane region" description="Helical" evidence="1">
    <location>
        <begin position="39"/>
        <end position="62"/>
    </location>
</feature>
<keyword evidence="1" id="KW-1133">Transmembrane helix</keyword>
<organism evidence="2 3">
    <name type="scientific">Candidatus Nitrosocosmicus oleophilus</name>
    <dbReference type="NCBI Taxonomy" id="1353260"/>
    <lineage>
        <taxon>Archaea</taxon>
        <taxon>Nitrososphaerota</taxon>
        <taxon>Nitrososphaeria</taxon>
        <taxon>Nitrososphaerales</taxon>
        <taxon>Nitrososphaeraceae</taxon>
        <taxon>Candidatus Nitrosocosmicus</taxon>
    </lineage>
</organism>
<feature type="transmembrane region" description="Helical" evidence="1">
    <location>
        <begin position="250"/>
        <end position="267"/>
    </location>
</feature>
<feature type="transmembrane region" description="Helical" evidence="1">
    <location>
        <begin position="12"/>
        <end position="33"/>
    </location>
</feature>